<name>A0ABN7WK03_GIGMA</name>
<dbReference type="InterPro" id="IPR011990">
    <property type="entry name" value="TPR-like_helical_dom_sf"/>
</dbReference>
<organism evidence="1 2">
    <name type="scientific">Gigaspora margarita</name>
    <dbReference type="NCBI Taxonomy" id="4874"/>
    <lineage>
        <taxon>Eukaryota</taxon>
        <taxon>Fungi</taxon>
        <taxon>Fungi incertae sedis</taxon>
        <taxon>Mucoromycota</taxon>
        <taxon>Glomeromycotina</taxon>
        <taxon>Glomeromycetes</taxon>
        <taxon>Diversisporales</taxon>
        <taxon>Gigasporaceae</taxon>
        <taxon>Gigaspora</taxon>
    </lineage>
</organism>
<dbReference type="Proteomes" id="UP000789901">
    <property type="component" value="Unassembled WGS sequence"/>
</dbReference>
<reference evidence="1 2" key="1">
    <citation type="submission" date="2021-06" db="EMBL/GenBank/DDBJ databases">
        <authorList>
            <person name="Kallberg Y."/>
            <person name="Tangrot J."/>
            <person name="Rosling A."/>
        </authorList>
    </citation>
    <scope>NUCLEOTIDE SEQUENCE [LARGE SCALE GENOMIC DNA]</scope>
    <source>
        <strain evidence="1 2">120-4 pot B 10/14</strain>
    </source>
</reference>
<dbReference type="EMBL" id="CAJVQB010047459">
    <property type="protein sequence ID" value="CAG8833477.1"/>
    <property type="molecule type" value="Genomic_DNA"/>
</dbReference>
<evidence type="ECO:0000313" key="1">
    <source>
        <dbReference type="EMBL" id="CAG8833477.1"/>
    </source>
</evidence>
<feature type="non-terminal residue" evidence="1">
    <location>
        <position position="212"/>
    </location>
</feature>
<evidence type="ECO:0000313" key="2">
    <source>
        <dbReference type="Proteomes" id="UP000789901"/>
    </source>
</evidence>
<dbReference type="Gene3D" id="1.25.40.10">
    <property type="entry name" value="Tetratricopeptide repeat domain"/>
    <property type="match status" value="1"/>
</dbReference>
<sequence>MNFENGFQLYKNKQYQEAFKTFLATIIDPRSCFYLGYFYEKGIYVKKDLWESIIYYDLYIEDINNIKNIEDSNFKKYKKFLSISFFKYIIVSLKLLYEIEKKYNSLYKIYNNKYGKEFDKFKFIIGYSYLKGKNGTICNSNTSIYFLKNLNLKLSKKEIENSLQENSYDFKEFFSLINLHKKICLKKIKEYILYLYENNFITQLQKEKLEKS</sequence>
<keyword evidence="2" id="KW-1185">Reference proteome</keyword>
<comment type="caution">
    <text evidence="1">The sequence shown here is derived from an EMBL/GenBank/DDBJ whole genome shotgun (WGS) entry which is preliminary data.</text>
</comment>
<proteinExistence type="predicted"/>
<accession>A0ABN7WK03</accession>
<gene>
    <name evidence="1" type="ORF">GMARGA_LOCUS31577</name>
</gene>
<protein>
    <submittedName>
        <fullName evidence="1">3035_t:CDS:1</fullName>
    </submittedName>
</protein>
<dbReference type="SUPFAM" id="SSF81901">
    <property type="entry name" value="HCP-like"/>
    <property type="match status" value="1"/>
</dbReference>